<dbReference type="Proteomes" id="UP000288805">
    <property type="component" value="Unassembled WGS sequence"/>
</dbReference>
<comment type="caution">
    <text evidence="2">The sequence shown here is derived from an EMBL/GenBank/DDBJ whole genome shotgun (WGS) entry which is preliminary data.</text>
</comment>
<proteinExistence type="predicted"/>
<dbReference type="EMBL" id="QGNW01001641">
    <property type="protein sequence ID" value="RVW34450.1"/>
    <property type="molecule type" value="Genomic_DNA"/>
</dbReference>
<name>A0A438DG70_VITVI</name>
<dbReference type="Pfam" id="PF25597">
    <property type="entry name" value="SH3_retrovirus"/>
    <property type="match status" value="1"/>
</dbReference>
<protein>
    <recommendedName>
        <fullName evidence="1">Retroviral polymerase SH3-like domain-containing protein</fullName>
    </recommendedName>
</protein>
<dbReference type="AlphaFoldDB" id="A0A438DG70"/>
<sequence>MVHSVPANRSNVPANRSKVRKLTKDLNCTAKFFPSCCEFQDLSSGRTIRKAGECDRLYYYEDSAVENGQSNVAAPGRSKLEPRAIKCVLLGYPSTKHGYKCF</sequence>
<dbReference type="InterPro" id="IPR057670">
    <property type="entry name" value="SH3_retrovirus"/>
</dbReference>
<feature type="domain" description="Retroviral polymerase SH3-like" evidence="1">
    <location>
        <begin position="75"/>
        <end position="102"/>
    </location>
</feature>
<organism evidence="2 3">
    <name type="scientific">Vitis vinifera</name>
    <name type="common">Grape</name>
    <dbReference type="NCBI Taxonomy" id="29760"/>
    <lineage>
        <taxon>Eukaryota</taxon>
        <taxon>Viridiplantae</taxon>
        <taxon>Streptophyta</taxon>
        <taxon>Embryophyta</taxon>
        <taxon>Tracheophyta</taxon>
        <taxon>Spermatophyta</taxon>
        <taxon>Magnoliopsida</taxon>
        <taxon>eudicotyledons</taxon>
        <taxon>Gunneridae</taxon>
        <taxon>Pentapetalae</taxon>
        <taxon>rosids</taxon>
        <taxon>Vitales</taxon>
        <taxon>Vitaceae</taxon>
        <taxon>Viteae</taxon>
        <taxon>Vitis</taxon>
    </lineage>
</organism>
<gene>
    <name evidence="2" type="ORF">CK203_081408</name>
</gene>
<evidence type="ECO:0000313" key="2">
    <source>
        <dbReference type="EMBL" id="RVW34450.1"/>
    </source>
</evidence>
<accession>A0A438DG70</accession>
<evidence type="ECO:0000313" key="3">
    <source>
        <dbReference type="Proteomes" id="UP000288805"/>
    </source>
</evidence>
<evidence type="ECO:0000259" key="1">
    <source>
        <dbReference type="Pfam" id="PF25597"/>
    </source>
</evidence>
<reference evidence="2 3" key="1">
    <citation type="journal article" date="2018" name="PLoS Genet.">
        <title>Population sequencing reveals clonal diversity and ancestral inbreeding in the grapevine cultivar Chardonnay.</title>
        <authorList>
            <person name="Roach M.J."/>
            <person name="Johnson D.L."/>
            <person name="Bohlmann J."/>
            <person name="van Vuuren H.J."/>
            <person name="Jones S.J."/>
            <person name="Pretorius I.S."/>
            <person name="Schmidt S.A."/>
            <person name="Borneman A.R."/>
        </authorList>
    </citation>
    <scope>NUCLEOTIDE SEQUENCE [LARGE SCALE GENOMIC DNA]</scope>
    <source>
        <strain evidence="3">cv. Chardonnay</strain>
        <tissue evidence="2">Leaf</tissue>
    </source>
</reference>